<organism evidence="3 4">
    <name type="scientific">Methanolobus sediminis</name>
    <dbReference type="NCBI Taxonomy" id="3072978"/>
    <lineage>
        <taxon>Archaea</taxon>
        <taxon>Methanobacteriati</taxon>
        <taxon>Methanobacteriota</taxon>
        <taxon>Stenosarchaea group</taxon>
        <taxon>Methanomicrobia</taxon>
        <taxon>Methanosarcinales</taxon>
        <taxon>Methanosarcinaceae</taxon>
        <taxon>Methanolobus</taxon>
    </lineage>
</organism>
<keyword evidence="4" id="KW-1185">Reference proteome</keyword>
<evidence type="ECO:0000313" key="4">
    <source>
        <dbReference type="Proteomes" id="UP001182908"/>
    </source>
</evidence>
<evidence type="ECO:0000259" key="2">
    <source>
        <dbReference type="Pfam" id="PF23985"/>
    </source>
</evidence>
<evidence type="ECO:0000256" key="1">
    <source>
        <dbReference type="SAM" id="Phobius"/>
    </source>
</evidence>
<feature type="transmembrane region" description="Helical" evidence="1">
    <location>
        <begin position="12"/>
        <end position="34"/>
    </location>
</feature>
<protein>
    <recommendedName>
        <fullName evidence="2">DUF7308 domain-containing protein</fullName>
    </recommendedName>
</protein>
<name>A0AA51YK23_9EURY</name>
<dbReference type="Proteomes" id="UP001182908">
    <property type="component" value="Chromosome"/>
</dbReference>
<accession>A0AA51YK23</accession>
<proteinExistence type="predicted"/>
<dbReference type="Pfam" id="PF23960">
    <property type="entry name" value="DUF7289"/>
    <property type="match status" value="1"/>
</dbReference>
<dbReference type="KEGG" id="mseb:RE474_05755"/>
<reference evidence="3 4" key="1">
    <citation type="submission" date="2023-08" db="EMBL/GenBank/DDBJ databases">
        <title>Methanolobus mangrovi sp. nov. and Methanolobus sediminis sp. nov, two novel methylotrophic methanogens isolated from mangrove sediments in China.</title>
        <authorList>
            <person name="Zhou J."/>
        </authorList>
    </citation>
    <scope>NUCLEOTIDE SEQUENCE [LARGE SCALE GENOMIC DNA]</scope>
    <source>
        <strain evidence="3 4">FTZ6</strain>
    </source>
</reference>
<dbReference type="InterPro" id="IPR055713">
    <property type="entry name" value="DUF7289"/>
</dbReference>
<dbReference type="AlphaFoldDB" id="A0AA51YK23"/>
<dbReference type="EMBL" id="CP133592">
    <property type="protein sequence ID" value="WMW26216.1"/>
    <property type="molecule type" value="Genomic_DNA"/>
</dbReference>
<feature type="domain" description="DUF7308" evidence="2">
    <location>
        <begin position="299"/>
        <end position="482"/>
    </location>
</feature>
<gene>
    <name evidence="3" type="ORF">RE474_05755</name>
</gene>
<sequence>MKKMWKNNMAVSSVVGITIILTITLLSIGLMILYTAPIISETQDMAKTQKIEQAFTVLDSRTSKASLGESPLQTTSLTLMGGNIEVNGNNESYNNSKMMIIFLHSDSSWYDSFYQNHNYWNAWESYESNYLNDFTGIETSMGSVRYYLDDREIAYEGGGVWSKYPGGGTIMTSPPEFHYNGETMTLPIVKVRGNDSISGSSDVNIEIKSSNIPAILYPNTTTNANFTNPIRANQLLIYIKSDFYEGWATYAETLTSTTATLDHENKTAIIEMNAEPKMGTFSPLPEYFDIYSLNHTNPTPLDNFSLYLYTSGDSSQFVASGMTITATAGTKTLTYEIRQKPGSNPPIILLKSSSYGIKYTDSSVEGLNEIWETNPGSSFPINESGGQGGSAETNTTIDLLSDTFLMYYDSSDNDFSWGPVGSNSTTPDLMITDSTNSTQSLNNITQHYMRLLAQEGKITVHVEQDPSNKIEYDMSSYTLDYDAEGAILTYLHITNNELDVTLS</sequence>
<evidence type="ECO:0000313" key="3">
    <source>
        <dbReference type="EMBL" id="WMW26216.1"/>
    </source>
</evidence>
<keyword evidence="1" id="KW-0472">Membrane</keyword>
<keyword evidence="1" id="KW-1133">Transmembrane helix</keyword>
<keyword evidence="1" id="KW-0812">Transmembrane</keyword>
<dbReference type="Pfam" id="PF23985">
    <property type="entry name" value="DUF7308"/>
    <property type="match status" value="1"/>
</dbReference>
<dbReference type="InterPro" id="IPR055732">
    <property type="entry name" value="DUF7308"/>
</dbReference>